<keyword evidence="1" id="KW-0472">Membrane</keyword>
<dbReference type="AlphaFoldDB" id="A0A1R2B8L4"/>
<name>A0A1R2B8L4_9CILI</name>
<evidence type="ECO:0000313" key="3">
    <source>
        <dbReference type="Proteomes" id="UP000187209"/>
    </source>
</evidence>
<accession>A0A1R2B8L4</accession>
<dbReference type="EMBL" id="MPUH01000845">
    <property type="protein sequence ID" value="OMJ73114.1"/>
    <property type="molecule type" value="Genomic_DNA"/>
</dbReference>
<gene>
    <name evidence="2" type="ORF">SteCoe_28258</name>
</gene>
<reference evidence="2 3" key="1">
    <citation type="submission" date="2016-11" db="EMBL/GenBank/DDBJ databases">
        <title>The macronuclear genome of Stentor coeruleus: a giant cell with tiny introns.</title>
        <authorList>
            <person name="Slabodnick M."/>
            <person name="Ruby J.G."/>
            <person name="Reiff S.B."/>
            <person name="Swart E.C."/>
            <person name="Gosai S."/>
            <person name="Prabakaran S."/>
            <person name="Witkowska E."/>
            <person name="Larue G.E."/>
            <person name="Fisher S."/>
            <person name="Freeman R.M."/>
            <person name="Gunawardena J."/>
            <person name="Chu W."/>
            <person name="Stover N.A."/>
            <person name="Gregory B.D."/>
            <person name="Nowacki M."/>
            <person name="Derisi J."/>
            <person name="Roy S.W."/>
            <person name="Marshall W.F."/>
            <person name="Sood P."/>
        </authorList>
    </citation>
    <scope>NUCLEOTIDE SEQUENCE [LARGE SCALE GENOMIC DNA]</scope>
    <source>
        <strain evidence="2">WM001</strain>
    </source>
</reference>
<proteinExistence type="predicted"/>
<feature type="transmembrane region" description="Helical" evidence="1">
    <location>
        <begin position="612"/>
        <end position="633"/>
    </location>
</feature>
<keyword evidence="1" id="KW-0812">Transmembrane</keyword>
<sequence>MNILYKKSKFYIEENENSSIVSMIGTSWNEKSNFLNFLLNHEGLSVDGPSNVYPSEKHWENFSFKKKGFTDFDVILMNSFDKKYSDNQMSVFLLSSALCFSNTVIIQVMQNEIQNENFIEDFAFFYFQSALISLKHVKKLPEIVLVIFVSNDKLITDEKYILMVNYFHDRVNVIVSSYAENIDRMMNKSKSKNKKNFNEIVDVNKIIDLSKARDKTFCNDYMSSIQLSVNLFCLYNKENDAYIEFKKENNNWDYNEISDKTLLEKIKDRSEEEQNIINFTSFEHTAMFDIKNDLTSKIQQLLHVKKKVITRSYILECIYTEIIHSSLIKFREIKEEKKIIEMLKDLRNSLTKFKKQSEKINESRILKLKNDHENNIKKLFVKYQKDIELFHSVYQNFKYLSAIEFSNNFSLDPSNKKSLCYKFLRSIMLLEDDSQTVADGLENIKMNISLYECLYFDIEDFKKIIRLLLYKKINLNECIYELYNEIIDFSINNDYRYKAVLEKQINHYKQLNFKVQIFDLISILESYTNINQDAKADARALLKFFKNLHTSAFLKYNKPFILCDDKQMKLHTNIKEGRLRSKTIFRALTPTASGLTFGLINSLAPVSAIPGLSLSLLFIGAIATSALIAYPFLKKKELKTVTHEMHSDEGYYIEDVIVIKQLINGTESDEYPEVSEISKDKKKYNYRFTFSVNKDQLRSAKFSVKFFMVCVLNETSVNQVKIEKQFEIEKNYDNSVSQSIMK</sequence>
<evidence type="ECO:0000313" key="2">
    <source>
        <dbReference type="EMBL" id="OMJ73114.1"/>
    </source>
</evidence>
<evidence type="ECO:0000256" key="1">
    <source>
        <dbReference type="SAM" id="Phobius"/>
    </source>
</evidence>
<comment type="caution">
    <text evidence="2">The sequence shown here is derived from an EMBL/GenBank/DDBJ whole genome shotgun (WGS) entry which is preliminary data.</text>
</comment>
<keyword evidence="1" id="KW-1133">Transmembrane helix</keyword>
<organism evidence="2 3">
    <name type="scientific">Stentor coeruleus</name>
    <dbReference type="NCBI Taxonomy" id="5963"/>
    <lineage>
        <taxon>Eukaryota</taxon>
        <taxon>Sar</taxon>
        <taxon>Alveolata</taxon>
        <taxon>Ciliophora</taxon>
        <taxon>Postciliodesmatophora</taxon>
        <taxon>Heterotrichea</taxon>
        <taxon>Heterotrichida</taxon>
        <taxon>Stentoridae</taxon>
        <taxon>Stentor</taxon>
    </lineage>
</organism>
<keyword evidence="3" id="KW-1185">Reference proteome</keyword>
<dbReference type="Proteomes" id="UP000187209">
    <property type="component" value="Unassembled WGS sequence"/>
</dbReference>
<protein>
    <submittedName>
        <fullName evidence="2">Uncharacterized protein</fullName>
    </submittedName>
</protein>